<dbReference type="SUPFAM" id="SSF46689">
    <property type="entry name" value="Homeodomain-like"/>
    <property type="match status" value="1"/>
</dbReference>
<accession>A0ABD2NFI4</accession>
<organism evidence="3 4">
    <name type="scientific">Cryptolaemus montrouzieri</name>
    <dbReference type="NCBI Taxonomy" id="559131"/>
    <lineage>
        <taxon>Eukaryota</taxon>
        <taxon>Metazoa</taxon>
        <taxon>Ecdysozoa</taxon>
        <taxon>Arthropoda</taxon>
        <taxon>Hexapoda</taxon>
        <taxon>Insecta</taxon>
        <taxon>Pterygota</taxon>
        <taxon>Neoptera</taxon>
        <taxon>Endopterygota</taxon>
        <taxon>Coleoptera</taxon>
        <taxon>Polyphaga</taxon>
        <taxon>Cucujiformia</taxon>
        <taxon>Coccinelloidea</taxon>
        <taxon>Coccinellidae</taxon>
        <taxon>Scymninae</taxon>
        <taxon>Scymnini</taxon>
        <taxon>Cryptolaemus</taxon>
    </lineage>
</organism>
<protein>
    <recommendedName>
        <fullName evidence="2">HTH psq-type domain-containing protein</fullName>
    </recommendedName>
</protein>
<dbReference type="GO" id="GO:0005634">
    <property type="term" value="C:nucleus"/>
    <property type="evidence" value="ECO:0007669"/>
    <property type="project" value="UniProtKB-SubCell"/>
</dbReference>
<dbReference type="Gene3D" id="1.10.10.60">
    <property type="entry name" value="Homeodomain-like"/>
    <property type="match status" value="1"/>
</dbReference>
<gene>
    <name evidence="3" type="ORF">HHI36_012680</name>
</gene>
<evidence type="ECO:0000313" key="3">
    <source>
        <dbReference type="EMBL" id="KAL3277329.1"/>
    </source>
</evidence>
<comment type="subcellular location">
    <subcellularLocation>
        <location evidence="1">Nucleus</location>
    </subcellularLocation>
</comment>
<dbReference type="Proteomes" id="UP001516400">
    <property type="component" value="Unassembled WGS sequence"/>
</dbReference>
<sequence length="81" mass="9299">MGITHNIHIIEYTGLRKKVYNEENVWKAVHDIANGKLSYSKASAKYGVPKTTLHRRFTGGLLKTNREVKGRLEKNNQSQIF</sequence>
<dbReference type="EMBL" id="JABFTP020000103">
    <property type="protein sequence ID" value="KAL3277329.1"/>
    <property type="molecule type" value="Genomic_DNA"/>
</dbReference>
<dbReference type="AlphaFoldDB" id="A0ABD2NFI4"/>
<dbReference type="InterPro" id="IPR007889">
    <property type="entry name" value="HTH_Psq"/>
</dbReference>
<evidence type="ECO:0000256" key="1">
    <source>
        <dbReference type="ARBA" id="ARBA00004123"/>
    </source>
</evidence>
<proteinExistence type="predicted"/>
<dbReference type="Pfam" id="PF05225">
    <property type="entry name" value="HTH_psq"/>
    <property type="match status" value="1"/>
</dbReference>
<evidence type="ECO:0000259" key="2">
    <source>
        <dbReference type="Pfam" id="PF05225"/>
    </source>
</evidence>
<keyword evidence="4" id="KW-1185">Reference proteome</keyword>
<dbReference type="InterPro" id="IPR009057">
    <property type="entry name" value="Homeodomain-like_sf"/>
</dbReference>
<evidence type="ECO:0000313" key="4">
    <source>
        <dbReference type="Proteomes" id="UP001516400"/>
    </source>
</evidence>
<comment type="caution">
    <text evidence="3">The sequence shown here is derived from an EMBL/GenBank/DDBJ whole genome shotgun (WGS) entry which is preliminary data.</text>
</comment>
<feature type="domain" description="HTH psq-type" evidence="2">
    <location>
        <begin position="23"/>
        <end position="60"/>
    </location>
</feature>
<reference evidence="3 4" key="1">
    <citation type="journal article" date="2021" name="BMC Biol.">
        <title>Horizontally acquired antibacterial genes associated with adaptive radiation of ladybird beetles.</title>
        <authorList>
            <person name="Li H.S."/>
            <person name="Tang X.F."/>
            <person name="Huang Y.H."/>
            <person name="Xu Z.Y."/>
            <person name="Chen M.L."/>
            <person name="Du X.Y."/>
            <person name="Qiu B.Y."/>
            <person name="Chen P.T."/>
            <person name="Zhang W."/>
            <person name="Slipinski A."/>
            <person name="Escalona H.E."/>
            <person name="Waterhouse R.M."/>
            <person name="Zwick A."/>
            <person name="Pang H."/>
        </authorList>
    </citation>
    <scope>NUCLEOTIDE SEQUENCE [LARGE SCALE GENOMIC DNA]</scope>
    <source>
        <strain evidence="3">SYSU2018</strain>
    </source>
</reference>
<name>A0ABD2NFI4_9CUCU</name>